<evidence type="ECO:0000256" key="1">
    <source>
        <dbReference type="ARBA" id="ARBA00004496"/>
    </source>
</evidence>
<feature type="region of interest" description="Disordered" evidence="12">
    <location>
        <begin position="366"/>
        <end position="389"/>
    </location>
</feature>
<dbReference type="Pfam" id="PF01135">
    <property type="entry name" value="PCMT"/>
    <property type="match status" value="1"/>
</dbReference>
<evidence type="ECO:0000313" key="14">
    <source>
        <dbReference type="Proteomes" id="UP001595923"/>
    </source>
</evidence>
<evidence type="ECO:0000256" key="3">
    <source>
        <dbReference type="ARBA" id="ARBA00011890"/>
    </source>
</evidence>
<evidence type="ECO:0000313" key="13">
    <source>
        <dbReference type="EMBL" id="MFC4563220.1"/>
    </source>
</evidence>
<dbReference type="Gene3D" id="3.40.50.150">
    <property type="entry name" value="Vaccinia Virus protein VP39"/>
    <property type="match status" value="1"/>
</dbReference>
<evidence type="ECO:0000256" key="9">
    <source>
        <dbReference type="ARBA" id="ARBA00030757"/>
    </source>
</evidence>
<comment type="caution">
    <text evidence="13">The sequence shown here is derived from an EMBL/GenBank/DDBJ whole genome shotgun (WGS) entry which is preliminary data.</text>
</comment>
<comment type="subcellular location">
    <subcellularLocation>
        <location evidence="1">Cytoplasm</location>
    </subcellularLocation>
</comment>
<dbReference type="RefSeq" id="WP_378575128.1">
    <property type="nucleotide sequence ID" value="NZ_JBHSFQ010000013.1"/>
</dbReference>
<evidence type="ECO:0000256" key="5">
    <source>
        <dbReference type="ARBA" id="ARBA00022490"/>
    </source>
</evidence>
<evidence type="ECO:0000256" key="4">
    <source>
        <dbReference type="ARBA" id="ARBA00013346"/>
    </source>
</evidence>
<keyword evidence="8" id="KW-0949">S-adenosyl-L-methionine</keyword>
<keyword evidence="7" id="KW-0808">Transferase</keyword>
<keyword evidence="14" id="KW-1185">Reference proteome</keyword>
<organism evidence="13 14">
    <name type="scientific">Nocardiopsis mangrovi</name>
    <dbReference type="NCBI Taxonomy" id="1179818"/>
    <lineage>
        <taxon>Bacteria</taxon>
        <taxon>Bacillati</taxon>
        <taxon>Actinomycetota</taxon>
        <taxon>Actinomycetes</taxon>
        <taxon>Streptosporangiales</taxon>
        <taxon>Nocardiopsidaceae</taxon>
        <taxon>Nocardiopsis</taxon>
    </lineage>
</organism>
<keyword evidence="5" id="KW-0963">Cytoplasm</keyword>
<proteinExistence type="inferred from homology"/>
<gene>
    <name evidence="13" type="ORF">ACFO4E_15250</name>
</gene>
<dbReference type="InterPro" id="IPR029063">
    <property type="entry name" value="SAM-dependent_MTases_sf"/>
</dbReference>
<evidence type="ECO:0000256" key="7">
    <source>
        <dbReference type="ARBA" id="ARBA00022679"/>
    </source>
</evidence>
<keyword evidence="6 13" id="KW-0489">Methyltransferase</keyword>
<evidence type="ECO:0000256" key="10">
    <source>
        <dbReference type="ARBA" id="ARBA00031323"/>
    </source>
</evidence>
<evidence type="ECO:0000256" key="8">
    <source>
        <dbReference type="ARBA" id="ARBA00022691"/>
    </source>
</evidence>
<dbReference type="EC" id="2.1.1.77" evidence="3"/>
<dbReference type="PANTHER" id="PTHR11579:SF0">
    <property type="entry name" value="PROTEIN-L-ISOASPARTATE(D-ASPARTATE) O-METHYLTRANSFERASE"/>
    <property type="match status" value="1"/>
</dbReference>
<sequence length="389" mass="41933">MTSPEERSAALARRLRERGILTDAWEQAFAKVPRHAFLPDEIWAPEAGAPGRMVPVGRDDPYWLDNAYDDVAVATQVDDGRPSGRHGRGRTVTSSVSQPSLVLTMLDAADLADGARVLEIGTGSGYNAALLAARLGSRNVTSIEIDPHVAWHARVRLLAAGRFPRVVTGDGTRGVPEDAPFDRVLATVAANTIPYAWVEQTVPGGLVVAPWGTPYSSAGLLRLAVRDDGTAEGRVSGRAGFMLLRGQRAPLGGWRRHVNTGTPATTAESTTTVDLGDLVGLDGPARYAIGVLVPDLYQVERHADDGSGEYTLWLFDARGSWAAADHTPGAPSARVSQHGPRSLWTEVERAYHWWTHNNRPTRDRFGLTVTPEGQTPWLDTPDTPVTLAP</sequence>
<dbReference type="PANTHER" id="PTHR11579">
    <property type="entry name" value="PROTEIN-L-ISOASPARTATE O-METHYLTRANSFERASE"/>
    <property type="match status" value="1"/>
</dbReference>
<protein>
    <recommendedName>
        <fullName evidence="4">Protein-L-isoaspartate O-methyltransferase</fullName>
        <ecNumber evidence="3">2.1.1.77</ecNumber>
    </recommendedName>
    <alternativeName>
        <fullName evidence="11">L-isoaspartyl protein carboxyl methyltransferase</fullName>
    </alternativeName>
    <alternativeName>
        <fullName evidence="9">Protein L-isoaspartyl methyltransferase</fullName>
    </alternativeName>
    <alternativeName>
        <fullName evidence="10">Protein-beta-aspartate methyltransferase</fullName>
    </alternativeName>
</protein>
<evidence type="ECO:0000256" key="11">
    <source>
        <dbReference type="ARBA" id="ARBA00031350"/>
    </source>
</evidence>
<accession>A0ABV9DZ29</accession>
<dbReference type="GO" id="GO:0008168">
    <property type="term" value="F:methyltransferase activity"/>
    <property type="evidence" value="ECO:0007669"/>
    <property type="project" value="UniProtKB-KW"/>
</dbReference>
<name>A0ABV9DZ29_9ACTN</name>
<dbReference type="SUPFAM" id="SSF53335">
    <property type="entry name" value="S-adenosyl-L-methionine-dependent methyltransferases"/>
    <property type="match status" value="1"/>
</dbReference>
<evidence type="ECO:0000256" key="12">
    <source>
        <dbReference type="SAM" id="MobiDB-lite"/>
    </source>
</evidence>
<dbReference type="Proteomes" id="UP001595923">
    <property type="component" value="Unassembled WGS sequence"/>
</dbReference>
<reference evidence="14" key="1">
    <citation type="journal article" date="2019" name="Int. J. Syst. Evol. Microbiol.">
        <title>The Global Catalogue of Microorganisms (GCM) 10K type strain sequencing project: providing services to taxonomists for standard genome sequencing and annotation.</title>
        <authorList>
            <consortium name="The Broad Institute Genomics Platform"/>
            <consortium name="The Broad Institute Genome Sequencing Center for Infectious Disease"/>
            <person name="Wu L."/>
            <person name="Ma J."/>
        </authorList>
    </citation>
    <scope>NUCLEOTIDE SEQUENCE [LARGE SCALE GENOMIC DNA]</scope>
    <source>
        <strain evidence="14">XZYJ18</strain>
    </source>
</reference>
<comment type="similarity">
    <text evidence="2">Belongs to the methyltransferase superfamily. L-isoaspartyl/D-aspartyl protein methyltransferase family.</text>
</comment>
<evidence type="ECO:0000256" key="6">
    <source>
        <dbReference type="ARBA" id="ARBA00022603"/>
    </source>
</evidence>
<evidence type="ECO:0000256" key="2">
    <source>
        <dbReference type="ARBA" id="ARBA00005369"/>
    </source>
</evidence>
<dbReference type="EMBL" id="JBHSFQ010000013">
    <property type="protein sequence ID" value="MFC4563220.1"/>
    <property type="molecule type" value="Genomic_DNA"/>
</dbReference>
<dbReference type="CDD" id="cd02440">
    <property type="entry name" value="AdoMet_MTases"/>
    <property type="match status" value="1"/>
</dbReference>
<dbReference type="GO" id="GO:0032259">
    <property type="term" value="P:methylation"/>
    <property type="evidence" value="ECO:0007669"/>
    <property type="project" value="UniProtKB-KW"/>
</dbReference>
<dbReference type="InterPro" id="IPR000682">
    <property type="entry name" value="PCMT"/>
</dbReference>